<protein>
    <submittedName>
        <fullName evidence="2">Uncharacterized protein</fullName>
    </submittedName>
</protein>
<sequence length="163" mass="17143">MAPPVARRRSIGEMAAGVNRFIRRVSAATGVGAAPMPMGENGALDEDVHVQLSGAKLIFDHTEQVEIVEAFARVVAFFEEDAEGNPAQPPPPGMSPDWYRPSNYGTSPTYGENGDERWSSTSSPRSRMRWASRGGSESSGGNGGAGGAGGAGPARGQRRGQRQ</sequence>
<evidence type="ECO:0000256" key="1">
    <source>
        <dbReference type="SAM" id="MobiDB-lite"/>
    </source>
</evidence>
<reference evidence="2" key="1">
    <citation type="submission" date="2021-01" db="EMBL/GenBank/DDBJ databases">
        <authorList>
            <person name="Corre E."/>
            <person name="Pelletier E."/>
            <person name="Niang G."/>
            <person name="Scheremetjew M."/>
            <person name="Finn R."/>
            <person name="Kale V."/>
            <person name="Holt S."/>
            <person name="Cochrane G."/>
            <person name="Meng A."/>
            <person name="Brown T."/>
            <person name="Cohen L."/>
        </authorList>
    </citation>
    <scope>NUCLEOTIDE SEQUENCE</scope>
    <source>
        <strain evidence="2">CCMP2877</strain>
    </source>
</reference>
<name>A0A7S1XTT9_9STRA</name>
<gene>
    <name evidence="2" type="ORF">PPAR1163_LOCUS18723</name>
</gene>
<accession>A0A7S1XTT9</accession>
<proteinExistence type="predicted"/>
<feature type="compositionally biased region" description="Gly residues" evidence="1">
    <location>
        <begin position="137"/>
        <end position="153"/>
    </location>
</feature>
<dbReference type="EMBL" id="HBGJ01029654">
    <property type="protein sequence ID" value="CAD9260345.1"/>
    <property type="molecule type" value="Transcribed_RNA"/>
</dbReference>
<feature type="region of interest" description="Disordered" evidence="1">
    <location>
        <begin position="82"/>
        <end position="163"/>
    </location>
</feature>
<dbReference type="AlphaFoldDB" id="A0A7S1XTT9"/>
<evidence type="ECO:0000313" key="2">
    <source>
        <dbReference type="EMBL" id="CAD9260345.1"/>
    </source>
</evidence>
<organism evidence="2">
    <name type="scientific">Phaeomonas parva</name>
    <dbReference type="NCBI Taxonomy" id="124430"/>
    <lineage>
        <taxon>Eukaryota</taxon>
        <taxon>Sar</taxon>
        <taxon>Stramenopiles</taxon>
        <taxon>Ochrophyta</taxon>
        <taxon>Pinguiophyceae</taxon>
        <taxon>Pinguiochrysidales</taxon>
        <taxon>Pinguiochrysidaceae</taxon>
        <taxon>Phaeomonas</taxon>
    </lineage>
</organism>